<evidence type="ECO:0000313" key="4">
    <source>
        <dbReference type="EMBL" id="QCK88422.1"/>
    </source>
</evidence>
<dbReference type="InterPro" id="IPR010131">
    <property type="entry name" value="MdtP/NodT-like"/>
</dbReference>
<gene>
    <name evidence="4" type="ORF">E8L99_23005</name>
</gene>
<dbReference type="Proteomes" id="UP000298588">
    <property type="component" value="Chromosome"/>
</dbReference>
<dbReference type="EMBL" id="CP039865">
    <property type="protein sequence ID" value="QCK88422.1"/>
    <property type="molecule type" value="Genomic_DNA"/>
</dbReference>
<evidence type="ECO:0000256" key="2">
    <source>
        <dbReference type="RuleBase" id="RU362097"/>
    </source>
</evidence>
<dbReference type="InterPro" id="IPR003423">
    <property type="entry name" value="OMP_efflux"/>
</dbReference>
<dbReference type="OrthoDB" id="9783100at2"/>
<dbReference type="GO" id="GO:0015562">
    <property type="term" value="F:efflux transmembrane transporter activity"/>
    <property type="evidence" value="ECO:0007669"/>
    <property type="project" value="InterPro"/>
</dbReference>
<reference evidence="4 5" key="1">
    <citation type="submission" date="2019-04" db="EMBL/GenBank/DDBJ databases">
        <title>Phreatobacter aquaticus sp. nov.</title>
        <authorList>
            <person name="Choi A."/>
            <person name="Baek K."/>
        </authorList>
    </citation>
    <scope>NUCLEOTIDE SEQUENCE [LARGE SCALE GENOMIC DNA]</scope>
    <source>
        <strain evidence="4 5">NMCR1094</strain>
    </source>
</reference>
<feature type="region of interest" description="Disordered" evidence="3">
    <location>
        <begin position="498"/>
        <end position="519"/>
    </location>
</feature>
<organism evidence="4 5">
    <name type="scientific">Phreatobacter aquaticus</name>
    <dbReference type="NCBI Taxonomy" id="2570229"/>
    <lineage>
        <taxon>Bacteria</taxon>
        <taxon>Pseudomonadati</taxon>
        <taxon>Pseudomonadota</taxon>
        <taxon>Alphaproteobacteria</taxon>
        <taxon>Hyphomicrobiales</taxon>
        <taxon>Phreatobacteraceae</taxon>
        <taxon>Phreatobacter</taxon>
    </lineage>
</organism>
<keyword evidence="2" id="KW-0472">Membrane</keyword>
<keyword evidence="2" id="KW-0564">Palmitate</keyword>
<accession>A0A4D7QX08</accession>
<dbReference type="PANTHER" id="PTHR30203:SF25">
    <property type="entry name" value="OUTER MEMBRANE PROTEIN-RELATED"/>
    <property type="match status" value="1"/>
</dbReference>
<keyword evidence="2" id="KW-0449">Lipoprotein</keyword>
<dbReference type="Gene3D" id="2.20.200.10">
    <property type="entry name" value="Outer membrane efflux proteins (OEP)"/>
    <property type="match status" value="1"/>
</dbReference>
<dbReference type="Gene3D" id="1.20.1600.10">
    <property type="entry name" value="Outer membrane efflux proteins (OEP)"/>
    <property type="match status" value="1"/>
</dbReference>
<dbReference type="Pfam" id="PF02321">
    <property type="entry name" value="OEP"/>
    <property type="match status" value="2"/>
</dbReference>
<comment type="subcellular location">
    <subcellularLocation>
        <location evidence="2">Cell membrane</location>
        <topology evidence="2">Lipid-anchor</topology>
    </subcellularLocation>
</comment>
<proteinExistence type="inferred from homology"/>
<keyword evidence="5" id="KW-1185">Reference proteome</keyword>
<dbReference type="NCBIfam" id="TIGR01845">
    <property type="entry name" value="outer_NodT"/>
    <property type="match status" value="1"/>
</dbReference>
<feature type="compositionally biased region" description="Low complexity" evidence="3">
    <location>
        <begin position="124"/>
        <end position="151"/>
    </location>
</feature>
<sequence>MFLQRNPPFPHRGPLSPGRNTPASAVRDAGAVVGPWSIRVLVTLAGLTLGGCAVGPDYRTPPLALPARYEHAARAQPNSAAAIDGWWKRFGDPVLDQLIADAVRGNLDVEQAKARVREARATRRQTAAALAPSVDGAASATHSRTSASGTGLNTSSNLYQAGLDTSWELDLFGANRRSLEAADRGREAADEDLRSTLLTLVGDVARNYVEARGYLARASLARRTAASQRATAELTRAKVQAGASSPVDLAKAVALAASTEANVPTLETSFTESAHRLGVLLGRAPGAVAGQLRRGSAIPAPRRSLPAGLPADVLSNRPDVRKAERQLAQATARIGQAEAALYPSVSFTGNLATSGVRVGDLGNASSLIWSLGPSVSVPVFDAGRRRAAVEVQQALRDQSYSAFHSAVLTALEDVENALVGLAQERVRMQSLGTATRNYREAARLARVRYSGGTSSFLDVLDAERSLYEAEDNLLQSRVVAASRFVALGKALGGGWSGPVDPDRPAIVDQDAGPRLATQP</sequence>
<feature type="region of interest" description="Disordered" evidence="3">
    <location>
        <begin position="124"/>
        <end position="153"/>
    </location>
</feature>
<evidence type="ECO:0000313" key="5">
    <source>
        <dbReference type="Proteomes" id="UP000298588"/>
    </source>
</evidence>
<evidence type="ECO:0000256" key="3">
    <source>
        <dbReference type="SAM" id="MobiDB-lite"/>
    </source>
</evidence>
<dbReference type="SUPFAM" id="SSF56954">
    <property type="entry name" value="Outer membrane efflux proteins (OEP)"/>
    <property type="match status" value="1"/>
</dbReference>
<protein>
    <submittedName>
        <fullName evidence="4">Efflux transporter outer membrane subunit</fullName>
    </submittedName>
</protein>
<dbReference type="PANTHER" id="PTHR30203">
    <property type="entry name" value="OUTER MEMBRANE CATION EFFLUX PROTEIN"/>
    <property type="match status" value="1"/>
</dbReference>
<evidence type="ECO:0000256" key="1">
    <source>
        <dbReference type="ARBA" id="ARBA00007613"/>
    </source>
</evidence>
<dbReference type="GO" id="GO:0005886">
    <property type="term" value="C:plasma membrane"/>
    <property type="evidence" value="ECO:0007669"/>
    <property type="project" value="UniProtKB-SubCell"/>
</dbReference>
<name>A0A4D7QX08_9HYPH</name>
<keyword evidence="2" id="KW-1134">Transmembrane beta strand</keyword>
<feature type="region of interest" description="Disordered" evidence="3">
    <location>
        <begin position="1"/>
        <end position="24"/>
    </location>
</feature>
<keyword evidence="2" id="KW-0812">Transmembrane</keyword>
<comment type="similarity">
    <text evidence="1 2">Belongs to the outer membrane factor (OMF) (TC 1.B.17) family.</text>
</comment>
<dbReference type="KEGG" id="paqt:E8L99_23005"/>
<dbReference type="AlphaFoldDB" id="A0A4D7QX08"/>